<dbReference type="InterPro" id="IPR051084">
    <property type="entry name" value="H+-coupled_symporters"/>
</dbReference>
<dbReference type="GO" id="GO:0015293">
    <property type="term" value="F:symporter activity"/>
    <property type="evidence" value="ECO:0007669"/>
    <property type="project" value="UniProtKB-KW"/>
</dbReference>
<keyword evidence="5" id="KW-0769">Symport</keyword>
<feature type="transmembrane region" description="Helical" evidence="8">
    <location>
        <begin position="285"/>
        <end position="306"/>
    </location>
</feature>
<feature type="transmembrane region" description="Helical" evidence="8">
    <location>
        <begin position="411"/>
        <end position="428"/>
    </location>
</feature>
<proteinExistence type="predicted"/>
<accession>A0A6B8MBV5</accession>
<keyword evidence="2" id="KW-0813">Transport</keyword>
<feature type="transmembrane region" description="Helical" evidence="8">
    <location>
        <begin position="36"/>
        <end position="55"/>
    </location>
</feature>
<evidence type="ECO:0000256" key="4">
    <source>
        <dbReference type="ARBA" id="ARBA00022692"/>
    </source>
</evidence>
<feature type="transmembrane region" description="Helical" evidence="8">
    <location>
        <begin position="197"/>
        <end position="216"/>
    </location>
</feature>
<evidence type="ECO:0000256" key="8">
    <source>
        <dbReference type="SAM" id="Phobius"/>
    </source>
</evidence>
<evidence type="ECO:0000256" key="2">
    <source>
        <dbReference type="ARBA" id="ARBA00022448"/>
    </source>
</evidence>
<dbReference type="GO" id="GO:0005886">
    <property type="term" value="C:plasma membrane"/>
    <property type="evidence" value="ECO:0007669"/>
    <property type="project" value="UniProtKB-SubCell"/>
</dbReference>
<feature type="transmembrane region" description="Helical" evidence="8">
    <location>
        <begin position="344"/>
        <end position="366"/>
    </location>
</feature>
<reference evidence="10 11" key="1">
    <citation type="submission" date="2019-09" db="EMBL/GenBank/DDBJ databases">
        <title>Isolation and complete genome sequencing of Methylocystis species.</title>
        <authorList>
            <person name="Rumah B.L."/>
            <person name="Stead C.E."/>
            <person name="Stevens B.C."/>
            <person name="Minton N.P."/>
            <person name="Grosse-Honebrink A."/>
            <person name="Zhang Y."/>
        </authorList>
    </citation>
    <scope>NUCLEOTIDE SEQUENCE [LARGE SCALE GENOMIC DNA]</scope>
    <source>
        <strain evidence="10 11">BRCS2</strain>
        <plasmid evidence="10 11">unnamed2</plasmid>
    </source>
</reference>
<evidence type="ECO:0000259" key="9">
    <source>
        <dbReference type="PROSITE" id="PS50850"/>
    </source>
</evidence>
<keyword evidence="7 8" id="KW-0472">Membrane</keyword>
<dbReference type="InterPro" id="IPR020846">
    <property type="entry name" value="MFS_dom"/>
</dbReference>
<geneLocation type="plasmid" evidence="10">
    <name>unnamed2</name>
</geneLocation>
<protein>
    <submittedName>
        <fullName evidence="10">MHS family MFS transporter</fullName>
    </submittedName>
</protein>
<organism evidence="10 11">
    <name type="scientific">Methylocystis parvus</name>
    <dbReference type="NCBI Taxonomy" id="134"/>
    <lineage>
        <taxon>Bacteria</taxon>
        <taxon>Pseudomonadati</taxon>
        <taxon>Pseudomonadota</taxon>
        <taxon>Alphaproteobacteria</taxon>
        <taxon>Hyphomicrobiales</taxon>
        <taxon>Methylocystaceae</taxon>
        <taxon>Methylocystis</taxon>
    </lineage>
</organism>
<dbReference type="InterPro" id="IPR011701">
    <property type="entry name" value="MFS"/>
</dbReference>
<keyword evidence="4 8" id="KW-0812">Transmembrane</keyword>
<dbReference type="PANTHER" id="PTHR43528">
    <property type="entry name" value="ALPHA-KETOGLUTARATE PERMEASE"/>
    <property type="match status" value="1"/>
</dbReference>
<dbReference type="RefSeq" id="WP_016921456.1">
    <property type="nucleotide sequence ID" value="NZ_CP044333.1"/>
</dbReference>
<feature type="domain" description="Major facilitator superfamily (MFS) profile" evidence="9">
    <location>
        <begin position="24"/>
        <end position="433"/>
    </location>
</feature>
<evidence type="ECO:0000256" key="7">
    <source>
        <dbReference type="ARBA" id="ARBA00023136"/>
    </source>
</evidence>
<feature type="transmembrane region" description="Helical" evidence="8">
    <location>
        <begin position="61"/>
        <end position="85"/>
    </location>
</feature>
<dbReference type="PANTHER" id="PTHR43528:SF7">
    <property type="entry name" value="MFS TRANSPORTER"/>
    <property type="match status" value="1"/>
</dbReference>
<dbReference type="KEGG" id="mpar:F7D14_21445"/>
<name>A0A6B8MBV5_9HYPH</name>
<feature type="transmembrane region" description="Helical" evidence="8">
    <location>
        <begin position="318"/>
        <end position="338"/>
    </location>
</feature>
<comment type="subcellular location">
    <subcellularLocation>
        <location evidence="1">Cell membrane</location>
        <topology evidence="1">Multi-pass membrane protein</topology>
    </subcellularLocation>
</comment>
<dbReference type="EMBL" id="CP044333">
    <property type="protein sequence ID" value="QGN00137.1"/>
    <property type="molecule type" value="Genomic_DNA"/>
</dbReference>
<dbReference type="SUPFAM" id="SSF103473">
    <property type="entry name" value="MFS general substrate transporter"/>
    <property type="match status" value="1"/>
</dbReference>
<dbReference type="Proteomes" id="UP000422569">
    <property type="component" value="Plasmid unnamed2"/>
</dbReference>
<feature type="transmembrane region" description="Helical" evidence="8">
    <location>
        <begin position="378"/>
        <end position="399"/>
    </location>
</feature>
<dbReference type="Gene3D" id="1.20.1250.20">
    <property type="entry name" value="MFS general substrate transporter like domains"/>
    <property type="match status" value="2"/>
</dbReference>
<evidence type="ECO:0000256" key="5">
    <source>
        <dbReference type="ARBA" id="ARBA00022847"/>
    </source>
</evidence>
<keyword evidence="6 8" id="KW-1133">Transmembrane helix</keyword>
<sequence length="436" mass="46760">MRSISAGSNAFPARAGLSRDDIKTLGLASLGGALEFYDFIIAAFFTTTLAAVFFPRDTPDWLAQLQVFCVFAAGYVVRPFGGVILAHFGDRLGRKKMFTFGLFLMALPTLLIGLLPNYETAGIVAPLLFLACRMLQGLSVGGEVPGAWIFCAEHVRENRVGLACGLLMGGLCLGILLGALTSRVATSALSPEELVAWGWRIPFLIGGAFGLISVHLRRYLRETPVFEALRARRETESRPPLSIVLASHGRKVLVSMAAIWVFAGVFVTYFLYLPTYFQTQWNYPAADVFTANCWGVFLLTLGGVFAGWAADIVGGGKTFMIGSGLMFAVMAVLGLALGDAEAHVLNLYALGGFSIGAITLGPYIIVRSFPPEVRFTGFALSYNSAYAIFGGTAPLAMAALVGGQELVSAPFYYMMTLCILGAAIGALWRPFDETQA</sequence>
<dbReference type="InterPro" id="IPR036259">
    <property type="entry name" value="MFS_trans_sf"/>
</dbReference>
<dbReference type="PROSITE" id="PS50850">
    <property type="entry name" value="MFS"/>
    <property type="match status" value="1"/>
</dbReference>
<dbReference type="Pfam" id="PF07690">
    <property type="entry name" value="MFS_1"/>
    <property type="match status" value="1"/>
</dbReference>
<feature type="transmembrane region" description="Helical" evidence="8">
    <location>
        <begin position="162"/>
        <end position="185"/>
    </location>
</feature>
<evidence type="ECO:0000313" key="10">
    <source>
        <dbReference type="EMBL" id="QGN00137.1"/>
    </source>
</evidence>
<evidence type="ECO:0000256" key="6">
    <source>
        <dbReference type="ARBA" id="ARBA00022989"/>
    </source>
</evidence>
<dbReference type="AlphaFoldDB" id="A0A6B8MBV5"/>
<evidence type="ECO:0000256" key="1">
    <source>
        <dbReference type="ARBA" id="ARBA00004651"/>
    </source>
</evidence>
<keyword evidence="3" id="KW-1003">Cell membrane</keyword>
<evidence type="ECO:0000256" key="3">
    <source>
        <dbReference type="ARBA" id="ARBA00022475"/>
    </source>
</evidence>
<feature type="transmembrane region" description="Helical" evidence="8">
    <location>
        <begin position="252"/>
        <end position="273"/>
    </location>
</feature>
<keyword evidence="11" id="KW-1185">Reference proteome</keyword>
<keyword evidence="10" id="KW-0614">Plasmid</keyword>
<gene>
    <name evidence="10" type="ORF">F7D14_21445</name>
</gene>
<evidence type="ECO:0000313" key="11">
    <source>
        <dbReference type="Proteomes" id="UP000422569"/>
    </source>
</evidence>